<dbReference type="GeneID" id="7837476"/>
<dbReference type="PROSITE" id="PS00411">
    <property type="entry name" value="KINESIN_MOTOR_1"/>
    <property type="match status" value="1"/>
</dbReference>
<dbReference type="InParanoid" id="Q24CV6"/>
<comment type="subcellular location">
    <subcellularLocation>
        <location evidence="1">Cytoplasm</location>
    </subcellularLocation>
</comment>
<reference evidence="11" key="1">
    <citation type="journal article" date="2006" name="PLoS Biol.">
        <title>Macronuclear genome sequence of the ciliate Tetrahymena thermophila, a model eukaryote.</title>
        <authorList>
            <person name="Eisen J.A."/>
            <person name="Coyne R.S."/>
            <person name="Wu M."/>
            <person name="Wu D."/>
            <person name="Thiagarajan M."/>
            <person name="Wortman J.R."/>
            <person name="Badger J.H."/>
            <person name="Ren Q."/>
            <person name="Amedeo P."/>
            <person name="Jones K.M."/>
            <person name="Tallon L.J."/>
            <person name="Delcher A.L."/>
            <person name="Salzberg S.L."/>
            <person name="Silva J.C."/>
            <person name="Haas B.J."/>
            <person name="Majoros W.H."/>
            <person name="Farzad M."/>
            <person name="Carlton J.M."/>
            <person name="Smith R.K. Jr."/>
            <person name="Garg J."/>
            <person name="Pearlman R.E."/>
            <person name="Karrer K.M."/>
            <person name="Sun L."/>
            <person name="Manning G."/>
            <person name="Elde N.C."/>
            <person name="Turkewitz A.P."/>
            <person name="Asai D.J."/>
            <person name="Wilkes D.E."/>
            <person name="Wang Y."/>
            <person name="Cai H."/>
            <person name="Collins K."/>
            <person name="Stewart B.A."/>
            <person name="Lee S.R."/>
            <person name="Wilamowska K."/>
            <person name="Weinberg Z."/>
            <person name="Ruzzo W.L."/>
            <person name="Wloga D."/>
            <person name="Gaertig J."/>
            <person name="Frankel J."/>
            <person name="Tsao C.-C."/>
            <person name="Gorovsky M.A."/>
            <person name="Keeling P.J."/>
            <person name="Waller R.F."/>
            <person name="Patron N.J."/>
            <person name="Cherry J.M."/>
            <person name="Stover N.A."/>
            <person name="Krieger C.J."/>
            <person name="del Toro C."/>
            <person name="Ryder H.F."/>
            <person name="Williamson S.C."/>
            <person name="Barbeau R.A."/>
            <person name="Hamilton E.P."/>
            <person name="Orias E."/>
        </authorList>
    </citation>
    <scope>NUCLEOTIDE SEQUENCE [LARGE SCALE GENOMIC DNA]</scope>
    <source>
        <strain evidence="11">SB210</strain>
    </source>
</reference>
<dbReference type="GO" id="GO:0008017">
    <property type="term" value="F:microtubule binding"/>
    <property type="evidence" value="ECO:0007669"/>
    <property type="project" value="InterPro"/>
</dbReference>
<evidence type="ECO:0000256" key="3">
    <source>
        <dbReference type="ARBA" id="ARBA00022741"/>
    </source>
</evidence>
<organism evidence="10 11">
    <name type="scientific">Tetrahymena thermophila (strain SB210)</name>
    <dbReference type="NCBI Taxonomy" id="312017"/>
    <lineage>
        <taxon>Eukaryota</taxon>
        <taxon>Sar</taxon>
        <taxon>Alveolata</taxon>
        <taxon>Ciliophora</taxon>
        <taxon>Intramacronucleata</taxon>
        <taxon>Oligohymenophorea</taxon>
        <taxon>Hymenostomatida</taxon>
        <taxon>Tetrahymenina</taxon>
        <taxon>Tetrahymenidae</taxon>
        <taxon>Tetrahymena</taxon>
    </lineage>
</organism>
<accession>Q24CV6</accession>
<dbReference type="GO" id="GO:0005874">
    <property type="term" value="C:microtubule"/>
    <property type="evidence" value="ECO:0007669"/>
    <property type="project" value="UniProtKB-KW"/>
</dbReference>
<gene>
    <name evidence="10" type="ORF">TTHERM_00713460</name>
</gene>
<dbReference type="STRING" id="312017.Q24CV6"/>
<evidence type="ECO:0000256" key="4">
    <source>
        <dbReference type="ARBA" id="ARBA00022840"/>
    </source>
</evidence>
<dbReference type="SMART" id="SM00129">
    <property type="entry name" value="KISc"/>
    <property type="match status" value="1"/>
</dbReference>
<evidence type="ECO:0000256" key="5">
    <source>
        <dbReference type="ARBA" id="ARBA00023054"/>
    </source>
</evidence>
<dbReference type="RefSeq" id="XP_001025897.4">
    <property type="nucleotide sequence ID" value="XM_001025897.4"/>
</dbReference>
<dbReference type="GO" id="GO:0005737">
    <property type="term" value="C:cytoplasm"/>
    <property type="evidence" value="ECO:0007669"/>
    <property type="project" value="UniProtKB-SubCell"/>
</dbReference>
<keyword evidence="5" id="KW-0175">Coiled coil</keyword>
<dbReference type="PRINTS" id="PR00380">
    <property type="entry name" value="KINESINHEAVY"/>
</dbReference>
<dbReference type="GO" id="GO:0007018">
    <property type="term" value="P:microtubule-based movement"/>
    <property type="evidence" value="ECO:0007669"/>
    <property type="project" value="InterPro"/>
</dbReference>
<dbReference type="eggNOG" id="KOG4280">
    <property type="taxonomic scope" value="Eukaryota"/>
</dbReference>
<dbReference type="InterPro" id="IPR027640">
    <property type="entry name" value="Kinesin-like_fam"/>
</dbReference>
<sequence length="607" mass="70396">MYNQKEKSQLQVYVRIKPNQSGNVIQYEMSEDNNQLTILNRPLQTSGYYSLNFREQTQFSFKDILDQDAGQEEVYEKVAYPVLQNFISGYNGTIFAYGQTGSGKTYTMSGSEQQQWQFRGIIPRVISGVFDEIDQKKGFDCKVFISYMEIYNDNAYDLLDSTHLEEPPENWNKVQFQWDDEGNIHLKNITIHPIQNEQEGFDKMITGNFIKKMSSTPINYNSSRSHCVFTINLEATEKATGDQYLSKLHLVDLAGSERISKSQVEGTLLNEAKHINKSLSFLEQVIVALNDQMKKGVRIHIPYRNSIMTTVLKDSLGGNCMTVMIANVSSDLENYDETISTLRFSQRVGQIENEVSKNQKFDIYKAYKQLQIENQQLQRRLEDYEKNGSQRPITSSEQVDFDEVDGQTAQYVRQKVGKYLDESSNYLYIQDLQEAQLCFQAMKILYNKTMQEYVDELQLISGKLQKYEVLLKQKKQRIKERQQDNMNNSQEEQQSTHQSSQSQDEQDQKGQTNKQQKPDRDKSKDKLATITNGQLENGKENIQQESMQQKPTLYQQIQSQRSNNFIKSQNQQYQLNGQKSNDLNSSADNPLIFNLYKQTINQKKSTN</sequence>
<keyword evidence="7" id="KW-0493">Microtubule</keyword>
<dbReference type="Proteomes" id="UP000009168">
    <property type="component" value="Unassembled WGS sequence"/>
</dbReference>
<dbReference type="PANTHER" id="PTHR47969:SF15">
    <property type="entry name" value="CHROMOSOME-ASSOCIATED KINESIN KIF4A-RELATED"/>
    <property type="match status" value="1"/>
</dbReference>
<proteinExistence type="inferred from homology"/>
<feature type="compositionally biased region" description="Basic and acidic residues" evidence="8">
    <location>
        <begin position="516"/>
        <end position="527"/>
    </location>
</feature>
<dbReference type="PANTHER" id="PTHR47969">
    <property type="entry name" value="CHROMOSOME-ASSOCIATED KINESIN KIF4A-RELATED"/>
    <property type="match status" value="1"/>
</dbReference>
<dbReference type="GO" id="GO:0005875">
    <property type="term" value="C:microtubule associated complex"/>
    <property type="evidence" value="ECO:0007669"/>
    <property type="project" value="TreeGrafter"/>
</dbReference>
<dbReference type="Pfam" id="PF00225">
    <property type="entry name" value="Kinesin"/>
    <property type="match status" value="1"/>
</dbReference>
<dbReference type="InterPro" id="IPR001752">
    <property type="entry name" value="Kinesin_motor_dom"/>
</dbReference>
<dbReference type="InterPro" id="IPR019821">
    <property type="entry name" value="Kinesin_motor_CS"/>
</dbReference>
<dbReference type="OrthoDB" id="3176171at2759"/>
<keyword evidence="4 6" id="KW-0067">ATP-binding</keyword>
<dbReference type="GO" id="GO:0005524">
    <property type="term" value="F:ATP binding"/>
    <property type="evidence" value="ECO:0007669"/>
    <property type="project" value="UniProtKB-UniRule"/>
</dbReference>
<evidence type="ECO:0000256" key="7">
    <source>
        <dbReference type="RuleBase" id="RU000394"/>
    </source>
</evidence>
<dbReference type="HOGENOM" id="CLU_001485_2_1_1"/>
<keyword evidence="3 6" id="KW-0547">Nucleotide-binding</keyword>
<feature type="domain" description="Kinesin motor" evidence="9">
    <location>
        <begin position="9"/>
        <end position="351"/>
    </location>
</feature>
<evidence type="ECO:0000256" key="1">
    <source>
        <dbReference type="ARBA" id="ARBA00004496"/>
    </source>
</evidence>
<dbReference type="Gene3D" id="3.40.850.10">
    <property type="entry name" value="Kinesin motor domain"/>
    <property type="match status" value="1"/>
</dbReference>
<dbReference type="InterPro" id="IPR036961">
    <property type="entry name" value="Kinesin_motor_dom_sf"/>
</dbReference>
<dbReference type="EMBL" id="GG662338">
    <property type="protein sequence ID" value="EAS05652.4"/>
    <property type="molecule type" value="Genomic_DNA"/>
</dbReference>
<feature type="compositionally biased region" description="Low complexity" evidence="8">
    <location>
        <begin position="489"/>
        <end position="503"/>
    </location>
</feature>
<evidence type="ECO:0000313" key="10">
    <source>
        <dbReference type="EMBL" id="EAS05652.4"/>
    </source>
</evidence>
<dbReference type="AlphaFoldDB" id="Q24CV6"/>
<evidence type="ECO:0000313" key="11">
    <source>
        <dbReference type="Proteomes" id="UP000009168"/>
    </source>
</evidence>
<name>Q24CV6_TETTS</name>
<evidence type="ECO:0000259" key="9">
    <source>
        <dbReference type="PROSITE" id="PS50067"/>
    </source>
</evidence>
<comment type="similarity">
    <text evidence="6 7">Belongs to the TRAFAC class myosin-kinesin ATPase superfamily. Kinesin family.</text>
</comment>
<dbReference type="GO" id="GO:0051231">
    <property type="term" value="P:spindle elongation"/>
    <property type="evidence" value="ECO:0007669"/>
    <property type="project" value="TreeGrafter"/>
</dbReference>
<keyword evidence="2" id="KW-0963">Cytoplasm</keyword>
<dbReference type="GO" id="GO:0007052">
    <property type="term" value="P:mitotic spindle organization"/>
    <property type="evidence" value="ECO:0007669"/>
    <property type="project" value="TreeGrafter"/>
</dbReference>
<evidence type="ECO:0000256" key="6">
    <source>
        <dbReference type="PROSITE-ProRule" id="PRU00283"/>
    </source>
</evidence>
<dbReference type="PROSITE" id="PS50067">
    <property type="entry name" value="KINESIN_MOTOR_2"/>
    <property type="match status" value="1"/>
</dbReference>
<feature type="region of interest" description="Disordered" evidence="8">
    <location>
        <begin position="478"/>
        <end position="552"/>
    </location>
</feature>
<dbReference type="GO" id="GO:0003777">
    <property type="term" value="F:microtubule motor activity"/>
    <property type="evidence" value="ECO:0007669"/>
    <property type="project" value="InterPro"/>
</dbReference>
<dbReference type="InterPro" id="IPR027417">
    <property type="entry name" value="P-loop_NTPase"/>
</dbReference>
<evidence type="ECO:0000256" key="8">
    <source>
        <dbReference type="SAM" id="MobiDB-lite"/>
    </source>
</evidence>
<protein>
    <recommendedName>
        <fullName evidence="7">Kinesin-like protein</fullName>
    </recommendedName>
</protein>
<dbReference type="SUPFAM" id="SSF52540">
    <property type="entry name" value="P-loop containing nucleoside triphosphate hydrolases"/>
    <property type="match status" value="1"/>
</dbReference>
<evidence type="ECO:0000256" key="2">
    <source>
        <dbReference type="ARBA" id="ARBA00022490"/>
    </source>
</evidence>
<feature type="compositionally biased region" description="Polar residues" evidence="8">
    <location>
        <begin position="529"/>
        <end position="552"/>
    </location>
</feature>
<dbReference type="KEGG" id="tet:TTHERM_00713460"/>
<keyword evidence="11" id="KW-1185">Reference proteome</keyword>
<keyword evidence="6 7" id="KW-0505">Motor protein</keyword>
<feature type="binding site" evidence="6">
    <location>
        <begin position="98"/>
        <end position="105"/>
    </location>
    <ligand>
        <name>ATP</name>
        <dbReference type="ChEBI" id="CHEBI:30616"/>
    </ligand>
</feature>